<reference evidence="5 6" key="1">
    <citation type="submission" date="2020-04" db="EMBL/GenBank/DDBJ databases">
        <authorList>
            <person name="De Canck E."/>
        </authorList>
    </citation>
    <scope>NUCLEOTIDE SEQUENCE [LARGE SCALE GENOMIC DNA]</scope>
    <source>
        <strain evidence="5 6">LMG 28138</strain>
    </source>
</reference>
<organism evidence="5 6">
    <name type="scientific">Pararobbsia alpina</name>
    <dbReference type="NCBI Taxonomy" id="621374"/>
    <lineage>
        <taxon>Bacteria</taxon>
        <taxon>Pseudomonadati</taxon>
        <taxon>Pseudomonadota</taxon>
        <taxon>Betaproteobacteria</taxon>
        <taxon>Burkholderiales</taxon>
        <taxon>Burkholderiaceae</taxon>
        <taxon>Pararobbsia</taxon>
    </lineage>
</organism>
<evidence type="ECO:0000256" key="4">
    <source>
        <dbReference type="SAM" id="MobiDB-lite"/>
    </source>
</evidence>
<dbReference type="GO" id="GO:0009244">
    <property type="term" value="P:lipopolysaccharide core region biosynthetic process"/>
    <property type="evidence" value="ECO:0007669"/>
    <property type="project" value="TreeGrafter"/>
</dbReference>
<dbReference type="AlphaFoldDB" id="A0A6S7AYP7"/>
<dbReference type="PANTHER" id="PTHR30160">
    <property type="entry name" value="TETRAACYLDISACCHARIDE 4'-KINASE-RELATED"/>
    <property type="match status" value="1"/>
</dbReference>
<feature type="region of interest" description="Disordered" evidence="4">
    <location>
        <begin position="1"/>
        <end position="20"/>
    </location>
</feature>
<dbReference type="Gene3D" id="1.25.40.10">
    <property type="entry name" value="Tetratricopeptide repeat domain"/>
    <property type="match status" value="1"/>
</dbReference>
<evidence type="ECO:0000313" key="6">
    <source>
        <dbReference type="Proteomes" id="UP000494115"/>
    </source>
</evidence>
<dbReference type="GO" id="GO:0005829">
    <property type="term" value="C:cytosol"/>
    <property type="evidence" value="ECO:0007669"/>
    <property type="project" value="TreeGrafter"/>
</dbReference>
<keyword evidence="2" id="KW-0808">Transferase</keyword>
<evidence type="ECO:0000256" key="3">
    <source>
        <dbReference type="PROSITE-ProRule" id="PRU00339"/>
    </source>
</evidence>
<sequence>MIGKMIAKTGWSKGGRKTDSASKENVAKLISQRENPIYGEILRKAKDAQAREKYIVAIAFYDQAIDYGGGDVGIFCEIADMYIQLRNYNDASLNLREAQNLDPENAYICIRQGDLRKLERRYGDAEAFYSRALKFKPQWESAAAKLDEVRSLAAQSAVLQQEREREHAKKVAVLEMMKSSPDGDRRVDPSLFAKTYEELYRDHGPAFVFTKNGTEQKTRWGTGPTVRGVDALRGYLVSDVPYKKLQIYLDGVLLHEGELVGAPQSFEKSNPNIRKYVYNAWVDFSKFAYGWHELVFSAIGLKGQSLEGIDWRRERIIIAPPLPEGYFQENDSLIPPVDPNSALSIVKQINERPSIIHEASTHSYPGKIQNVAVLRTDQLGDVVVSVPAFLRLRELLPDANLVALVTPANAEVCRTLGVFNEVIELDFAEDAFHRHRIMDEQKQTALIHQLAGYKFDLAVDFVMNGVSRRLIGLTGAPVTIGYGYEDCKTLKLDFETYDPKSNNDVTHHSVRMGLVVKALELWLDSGAKVVRRDDLDRSILAQYGIEKDESYVLLHSGSRIKFTQWNGYVELANRIVKDLGAKVVFMAEHDEFKKLLSNEALENNKIVYMSGKIPFDHFDALISFSSVFVGNDSGPKHLAALRGTQVISLHSARIGWGEWGQEQTGVVISRKVPCAGCGLHHEPDDCAQGVACMAHIKVDEVFGQVVRFMPKQKHAPIASNIAYLA</sequence>
<dbReference type="GO" id="GO:0008713">
    <property type="term" value="F:ADP-heptose-lipopolysaccharide heptosyltransferase activity"/>
    <property type="evidence" value="ECO:0007669"/>
    <property type="project" value="TreeGrafter"/>
</dbReference>
<protein>
    <submittedName>
        <fullName evidence="5">Uncharacterized protein</fullName>
    </submittedName>
</protein>
<keyword evidence="1" id="KW-0328">Glycosyltransferase</keyword>
<evidence type="ECO:0000313" key="5">
    <source>
        <dbReference type="EMBL" id="CAB3782108.1"/>
    </source>
</evidence>
<evidence type="ECO:0000256" key="2">
    <source>
        <dbReference type="ARBA" id="ARBA00022679"/>
    </source>
</evidence>
<dbReference type="Gene3D" id="3.40.50.2000">
    <property type="entry name" value="Glycogen Phosphorylase B"/>
    <property type="match status" value="2"/>
</dbReference>
<dbReference type="Proteomes" id="UP000494115">
    <property type="component" value="Unassembled WGS sequence"/>
</dbReference>
<evidence type="ECO:0000256" key="1">
    <source>
        <dbReference type="ARBA" id="ARBA00022676"/>
    </source>
</evidence>
<dbReference type="Pfam" id="PF01075">
    <property type="entry name" value="Glyco_transf_9"/>
    <property type="match status" value="1"/>
</dbReference>
<gene>
    <name evidence="5" type="ORF">LMG28138_01442</name>
</gene>
<dbReference type="SUPFAM" id="SSF48452">
    <property type="entry name" value="TPR-like"/>
    <property type="match status" value="1"/>
</dbReference>
<dbReference type="RefSeq" id="WP_175104040.1">
    <property type="nucleotide sequence ID" value="NZ_CADIKM010000004.1"/>
</dbReference>
<dbReference type="InterPro" id="IPR002201">
    <property type="entry name" value="Glyco_trans_9"/>
</dbReference>
<name>A0A6S7AYP7_9BURK</name>
<feature type="repeat" description="TPR" evidence="3">
    <location>
        <begin position="72"/>
        <end position="105"/>
    </location>
</feature>
<dbReference type="SMART" id="SM00028">
    <property type="entry name" value="TPR"/>
    <property type="match status" value="2"/>
</dbReference>
<keyword evidence="6" id="KW-1185">Reference proteome</keyword>
<dbReference type="InterPro" id="IPR011990">
    <property type="entry name" value="TPR-like_helical_dom_sf"/>
</dbReference>
<dbReference type="CDD" id="cd03789">
    <property type="entry name" value="GT9_LPS_heptosyltransferase"/>
    <property type="match status" value="1"/>
</dbReference>
<dbReference type="PROSITE" id="PS50005">
    <property type="entry name" value="TPR"/>
    <property type="match status" value="1"/>
</dbReference>
<keyword evidence="3" id="KW-0802">TPR repeat</keyword>
<dbReference type="InterPro" id="IPR051199">
    <property type="entry name" value="LPS_LOS_Heptosyltrfase"/>
</dbReference>
<dbReference type="SUPFAM" id="SSF53756">
    <property type="entry name" value="UDP-Glycosyltransferase/glycogen phosphorylase"/>
    <property type="match status" value="1"/>
</dbReference>
<dbReference type="EMBL" id="CADIKM010000004">
    <property type="protein sequence ID" value="CAB3782108.1"/>
    <property type="molecule type" value="Genomic_DNA"/>
</dbReference>
<proteinExistence type="predicted"/>
<accession>A0A6S7AYP7</accession>
<dbReference type="InterPro" id="IPR019734">
    <property type="entry name" value="TPR_rpt"/>
</dbReference>